<evidence type="ECO:0000256" key="5">
    <source>
        <dbReference type="ARBA" id="ARBA00022989"/>
    </source>
</evidence>
<dbReference type="Gene3D" id="3.40.50.300">
    <property type="entry name" value="P-loop containing nucleotide triphosphate hydrolases"/>
    <property type="match status" value="1"/>
</dbReference>
<dbReference type="PANTHER" id="PTHR43394">
    <property type="entry name" value="ATP-DEPENDENT PERMEASE MDL1, MITOCHONDRIAL"/>
    <property type="match status" value="1"/>
</dbReference>
<dbReference type="Pfam" id="PF00005">
    <property type="entry name" value="ABC_tran"/>
    <property type="match status" value="1"/>
</dbReference>
<dbReference type="InterPro" id="IPR027417">
    <property type="entry name" value="P-loop_NTPase"/>
</dbReference>
<dbReference type="InterPro" id="IPR003439">
    <property type="entry name" value="ABC_transporter-like_ATP-bd"/>
</dbReference>
<dbReference type="InterPro" id="IPR011527">
    <property type="entry name" value="ABC1_TM_dom"/>
</dbReference>
<protein>
    <submittedName>
        <fullName evidence="10">ATP-binding cassette subfamily B protein</fullName>
    </submittedName>
</protein>
<dbReference type="RefSeq" id="WP_167267244.1">
    <property type="nucleotide sequence ID" value="NZ_BAAAVO010000002.1"/>
</dbReference>
<dbReference type="PROSITE" id="PS50893">
    <property type="entry name" value="ABC_TRANSPORTER_2"/>
    <property type="match status" value="1"/>
</dbReference>
<dbReference type="Proteomes" id="UP000802392">
    <property type="component" value="Unassembled WGS sequence"/>
</dbReference>
<evidence type="ECO:0000256" key="7">
    <source>
        <dbReference type="SAM" id="Phobius"/>
    </source>
</evidence>
<evidence type="ECO:0000313" key="10">
    <source>
        <dbReference type="EMBL" id="NIJ02230.1"/>
    </source>
</evidence>
<dbReference type="PROSITE" id="PS50929">
    <property type="entry name" value="ABC_TM1F"/>
    <property type="match status" value="1"/>
</dbReference>
<dbReference type="InterPro" id="IPR036640">
    <property type="entry name" value="ABC1_TM_sf"/>
</dbReference>
<dbReference type="SMART" id="SM00382">
    <property type="entry name" value="AAA"/>
    <property type="match status" value="1"/>
</dbReference>
<proteinExistence type="predicted"/>
<keyword evidence="6 7" id="KW-0472">Membrane</keyword>
<evidence type="ECO:0000256" key="3">
    <source>
        <dbReference type="ARBA" id="ARBA00022741"/>
    </source>
</evidence>
<name>A0ABX0TLZ5_9MICC</name>
<dbReference type="CDD" id="cd18548">
    <property type="entry name" value="ABC_6TM_Tm287_like"/>
    <property type="match status" value="1"/>
</dbReference>
<evidence type="ECO:0000259" key="8">
    <source>
        <dbReference type="PROSITE" id="PS50893"/>
    </source>
</evidence>
<dbReference type="SUPFAM" id="SSF90123">
    <property type="entry name" value="ABC transporter transmembrane region"/>
    <property type="match status" value="1"/>
</dbReference>
<evidence type="ECO:0000256" key="6">
    <source>
        <dbReference type="ARBA" id="ARBA00023136"/>
    </source>
</evidence>
<evidence type="ECO:0000313" key="11">
    <source>
        <dbReference type="Proteomes" id="UP000802392"/>
    </source>
</evidence>
<keyword evidence="4 10" id="KW-0067">ATP-binding</keyword>
<evidence type="ECO:0000259" key="9">
    <source>
        <dbReference type="PROSITE" id="PS50929"/>
    </source>
</evidence>
<feature type="transmembrane region" description="Helical" evidence="7">
    <location>
        <begin position="274"/>
        <end position="298"/>
    </location>
</feature>
<dbReference type="Pfam" id="PF00664">
    <property type="entry name" value="ABC_membrane"/>
    <property type="match status" value="1"/>
</dbReference>
<dbReference type="EMBL" id="JAAOZD010000005">
    <property type="protein sequence ID" value="NIJ02230.1"/>
    <property type="molecule type" value="Genomic_DNA"/>
</dbReference>
<dbReference type="InterPro" id="IPR039421">
    <property type="entry name" value="Type_1_exporter"/>
</dbReference>
<feature type="transmembrane region" description="Helical" evidence="7">
    <location>
        <begin position="55"/>
        <end position="80"/>
    </location>
</feature>
<evidence type="ECO:0000256" key="2">
    <source>
        <dbReference type="ARBA" id="ARBA00022692"/>
    </source>
</evidence>
<feature type="transmembrane region" description="Helical" evidence="7">
    <location>
        <begin position="128"/>
        <end position="151"/>
    </location>
</feature>
<feature type="domain" description="ABC transporter" evidence="8">
    <location>
        <begin position="339"/>
        <end position="574"/>
    </location>
</feature>
<comment type="caution">
    <text evidence="10">The sequence shown here is derived from an EMBL/GenBank/DDBJ whole genome shotgun (WGS) entry which is preliminary data.</text>
</comment>
<feature type="transmembrane region" description="Helical" evidence="7">
    <location>
        <begin position="157"/>
        <end position="176"/>
    </location>
</feature>
<evidence type="ECO:0000256" key="1">
    <source>
        <dbReference type="ARBA" id="ARBA00004651"/>
    </source>
</evidence>
<dbReference type="InterPro" id="IPR003593">
    <property type="entry name" value="AAA+_ATPase"/>
</dbReference>
<dbReference type="PANTHER" id="PTHR43394:SF1">
    <property type="entry name" value="ATP-BINDING CASSETTE SUB-FAMILY B MEMBER 10, MITOCHONDRIAL"/>
    <property type="match status" value="1"/>
</dbReference>
<dbReference type="Gene3D" id="1.20.1560.10">
    <property type="entry name" value="ABC transporter type 1, transmembrane domain"/>
    <property type="match status" value="1"/>
</dbReference>
<dbReference type="SUPFAM" id="SSF52540">
    <property type="entry name" value="P-loop containing nucleoside triphosphate hydrolases"/>
    <property type="match status" value="1"/>
</dbReference>
<feature type="transmembrane region" description="Helical" evidence="7">
    <location>
        <begin position="240"/>
        <end position="262"/>
    </location>
</feature>
<organism evidence="10 11">
    <name type="scientific">Paenarthrobacter ilicis</name>
    <dbReference type="NCBI Taxonomy" id="43665"/>
    <lineage>
        <taxon>Bacteria</taxon>
        <taxon>Bacillati</taxon>
        <taxon>Actinomycetota</taxon>
        <taxon>Actinomycetes</taxon>
        <taxon>Micrococcales</taxon>
        <taxon>Micrococcaceae</taxon>
        <taxon>Paenarthrobacter</taxon>
    </lineage>
</organism>
<keyword evidence="5 7" id="KW-1133">Transmembrane helix</keyword>
<feature type="domain" description="ABC transmembrane type-1" evidence="9">
    <location>
        <begin position="18"/>
        <end position="300"/>
    </location>
</feature>
<reference evidence="10 11" key="1">
    <citation type="submission" date="2020-03" db="EMBL/GenBank/DDBJ databases">
        <title>Genomic Encyclopedia of Type Strains, Phase III (KMG-III): the genomes of soil and plant-associated and newly described type strains.</title>
        <authorList>
            <person name="Whitman W."/>
        </authorList>
    </citation>
    <scope>NUCLEOTIDE SEQUENCE [LARGE SCALE GENOMIC DNA]</scope>
    <source>
        <strain evidence="10 11">CECT 4207</strain>
    </source>
</reference>
<keyword evidence="11" id="KW-1185">Reference proteome</keyword>
<sequence>MLWKVLVRFLRPHQRLLIAVVVFQLAQSVASLYLPTLNADIIDHGVATGDTDYILRMGGLMLFITLLQILCAVVAVYFAARAAMGMGRDVREAIFTRVGEFSEQEVTKFGAPSLITRSTNDVQQVQQLVLMSCTLMVTAPMLSIGGVIMAVRQDAQLSWLIAVSVPVLLVAVGLIVSRMVPLFRKMQVRIDAVNRVLREQLTGIRVVRAFVREDMETARFGKANDDVTDVALRAGRLMSLMFPVVMLVMNVSSVAVIWFGSFRIEDGSMQVGTLIAFLSYLMQILMSVMMATFMAVMIPRASVSADRIGEVLETDSSVQPPSNPVLLTGSRRGGLGGELEMRDVGFAYPGAEQPVLSGVTFTARAGQTTAIIGSTGAGKTTLVNLMPRLFDATSGSVRMDGVDVRDLHPDHLWGHIGLVPQRPYLFSGTVRSNLQYGKPDATEDELWQALRVAQAEDFVRDMEGGLDAAISQGGTNVSGGQRQRLAIARALVKKPELYIFDDSFSSLDTATDARLRQALKRHTNGATLVIIAQRVSSIADADQILVLDDGRIVGQGTNDELLETSETYREIVSSQLAAEEAA</sequence>
<evidence type="ECO:0000256" key="4">
    <source>
        <dbReference type="ARBA" id="ARBA00022840"/>
    </source>
</evidence>
<keyword evidence="3" id="KW-0547">Nucleotide-binding</keyword>
<dbReference type="PROSITE" id="PS00211">
    <property type="entry name" value="ABC_TRANSPORTER_1"/>
    <property type="match status" value="1"/>
</dbReference>
<gene>
    <name evidence="10" type="ORF">FHR86_002571</name>
</gene>
<dbReference type="InterPro" id="IPR017871">
    <property type="entry name" value="ABC_transporter-like_CS"/>
</dbReference>
<keyword evidence="2 7" id="KW-0812">Transmembrane</keyword>
<accession>A0ABX0TLZ5</accession>
<comment type="subcellular location">
    <subcellularLocation>
        <location evidence="1">Cell membrane</location>
        <topology evidence="1">Multi-pass membrane protein</topology>
    </subcellularLocation>
</comment>
<dbReference type="GO" id="GO:0005524">
    <property type="term" value="F:ATP binding"/>
    <property type="evidence" value="ECO:0007669"/>
    <property type="project" value="UniProtKB-KW"/>
</dbReference>